<feature type="compositionally biased region" description="Polar residues" evidence="1">
    <location>
        <begin position="7"/>
        <end position="19"/>
    </location>
</feature>
<comment type="caution">
    <text evidence="2">The sequence shown here is derived from an EMBL/GenBank/DDBJ whole genome shotgun (WGS) entry which is preliminary data.</text>
</comment>
<name>A0A428USC2_9HYPO</name>
<proteinExistence type="predicted"/>
<evidence type="ECO:0000256" key="1">
    <source>
        <dbReference type="SAM" id="MobiDB-lite"/>
    </source>
</evidence>
<organism evidence="2 3">
    <name type="scientific">Fusarium ambrosium</name>
    <dbReference type="NCBI Taxonomy" id="131363"/>
    <lineage>
        <taxon>Eukaryota</taxon>
        <taxon>Fungi</taxon>
        <taxon>Dikarya</taxon>
        <taxon>Ascomycota</taxon>
        <taxon>Pezizomycotina</taxon>
        <taxon>Sordariomycetes</taxon>
        <taxon>Hypocreomycetidae</taxon>
        <taxon>Hypocreales</taxon>
        <taxon>Nectriaceae</taxon>
        <taxon>Fusarium</taxon>
        <taxon>Fusarium solani species complex</taxon>
    </lineage>
</organism>
<dbReference type="AlphaFoldDB" id="A0A428USC2"/>
<protein>
    <submittedName>
        <fullName evidence="2">Uncharacterized protein</fullName>
    </submittedName>
</protein>
<evidence type="ECO:0000313" key="3">
    <source>
        <dbReference type="Proteomes" id="UP000288429"/>
    </source>
</evidence>
<dbReference type="EMBL" id="NIZV01000037">
    <property type="protein sequence ID" value="RSM17179.1"/>
    <property type="molecule type" value="Genomic_DNA"/>
</dbReference>
<keyword evidence="3" id="KW-1185">Reference proteome</keyword>
<accession>A0A428USC2</accession>
<reference evidence="2 3" key="1">
    <citation type="submission" date="2017-06" db="EMBL/GenBank/DDBJ databases">
        <title>Cmopartive genomic analysis of Ambrosia Fusariam Clade fungi.</title>
        <authorList>
            <person name="Stajich J.E."/>
            <person name="Carrillo J."/>
            <person name="Kijimoto T."/>
            <person name="Eskalen A."/>
            <person name="O'Donnell K."/>
            <person name="Kasson M."/>
        </authorList>
    </citation>
    <scope>NUCLEOTIDE SEQUENCE [LARGE SCALE GENOMIC DNA]</scope>
    <source>
        <strain evidence="2 3">NRRL 20438</strain>
    </source>
</reference>
<gene>
    <name evidence="2" type="ORF">CDV31_004072</name>
</gene>
<sequence length="98" mass="10640">MLAGTSLKCTGTSSAQENPPGSGAERHGHCHYSGLSAPFPECSRASNQWRLRSFRLDPVKEPEPHLTSCMDLSETLRGRWDADASGLLYPPCAKPVEV</sequence>
<feature type="region of interest" description="Disordered" evidence="1">
    <location>
        <begin position="1"/>
        <end position="29"/>
    </location>
</feature>
<evidence type="ECO:0000313" key="2">
    <source>
        <dbReference type="EMBL" id="RSM17179.1"/>
    </source>
</evidence>
<dbReference type="Proteomes" id="UP000288429">
    <property type="component" value="Unassembled WGS sequence"/>
</dbReference>